<dbReference type="PATRIC" id="fig|49338.4.peg.315"/>
<evidence type="ECO:0000256" key="7">
    <source>
        <dbReference type="ARBA" id="ARBA00048539"/>
    </source>
</evidence>
<comment type="catalytic activity">
    <reaction evidence="7 8">
        <text>cytidine(34) in tRNA(Ile2) + L-lysine + ATP = lysidine(34) in tRNA(Ile2) + AMP + diphosphate + H(+)</text>
        <dbReference type="Rhea" id="RHEA:43744"/>
        <dbReference type="Rhea" id="RHEA-COMP:10625"/>
        <dbReference type="Rhea" id="RHEA-COMP:10670"/>
        <dbReference type="ChEBI" id="CHEBI:15378"/>
        <dbReference type="ChEBI" id="CHEBI:30616"/>
        <dbReference type="ChEBI" id="CHEBI:32551"/>
        <dbReference type="ChEBI" id="CHEBI:33019"/>
        <dbReference type="ChEBI" id="CHEBI:82748"/>
        <dbReference type="ChEBI" id="CHEBI:83665"/>
        <dbReference type="ChEBI" id="CHEBI:456215"/>
        <dbReference type="EC" id="6.3.4.19"/>
    </reaction>
</comment>
<evidence type="ECO:0000313" key="12">
    <source>
        <dbReference type="Proteomes" id="UP000054623"/>
    </source>
</evidence>
<dbReference type="EC" id="6.3.4.19" evidence="8"/>
<dbReference type="PANTHER" id="PTHR43033:SF1">
    <property type="entry name" value="TRNA(ILE)-LYSIDINE SYNTHASE-RELATED"/>
    <property type="match status" value="1"/>
</dbReference>
<dbReference type="Proteomes" id="UP000054623">
    <property type="component" value="Unassembled WGS sequence"/>
</dbReference>
<dbReference type="SUPFAM" id="SSF56037">
    <property type="entry name" value="PheT/TilS domain"/>
    <property type="match status" value="1"/>
</dbReference>
<keyword evidence="2 8" id="KW-0963">Cytoplasm</keyword>
<dbReference type="EMBL" id="LOCK01000002">
    <property type="protein sequence ID" value="KTE93363.1"/>
    <property type="molecule type" value="Genomic_DNA"/>
</dbReference>
<dbReference type="HAMAP" id="MF_01161">
    <property type="entry name" value="tRNA_Ile_lys_synt"/>
    <property type="match status" value="1"/>
</dbReference>
<dbReference type="SUPFAM" id="SSF82829">
    <property type="entry name" value="MesJ substrate recognition domain-like"/>
    <property type="match status" value="1"/>
</dbReference>
<comment type="function">
    <text evidence="8">Ligates lysine onto the cytidine present at position 34 of the AUA codon-specific tRNA(Ile) that contains the anticodon CAU, in an ATP-dependent manner. Cytidine is converted to lysidine, thus changing the amino acid specificity of the tRNA from methionine to isoleucine.</text>
</comment>
<evidence type="ECO:0000259" key="9">
    <source>
        <dbReference type="SMART" id="SM00977"/>
    </source>
</evidence>
<dbReference type="Gene3D" id="1.20.59.20">
    <property type="match status" value="1"/>
</dbReference>
<keyword evidence="6 8" id="KW-0067">ATP-binding</keyword>
<organism evidence="10">
    <name type="scientific">Desulfitobacterium hafniense</name>
    <name type="common">Desulfitobacterium frappieri</name>
    <dbReference type="NCBI Taxonomy" id="49338"/>
    <lineage>
        <taxon>Bacteria</taxon>
        <taxon>Bacillati</taxon>
        <taxon>Bacillota</taxon>
        <taxon>Clostridia</taxon>
        <taxon>Eubacteriales</taxon>
        <taxon>Desulfitobacteriaceae</taxon>
        <taxon>Desulfitobacterium</taxon>
    </lineage>
</organism>
<reference evidence="11 12" key="2">
    <citation type="submission" date="2015-12" db="EMBL/GenBank/DDBJ databases">
        <title>Draft Genome Sequence of Desulfitobacterium hafniense Strain DH, a Sulfate-reducing Bacterium Isolated from Paddy Soils.</title>
        <authorList>
            <person name="Bao P."/>
            <person name="Zhang X."/>
            <person name="Li G."/>
        </authorList>
    </citation>
    <scope>NUCLEOTIDE SEQUENCE [LARGE SCALE GENOMIC DNA]</scope>
    <source>
        <strain evidence="11 12">DH</strain>
    </source>
</reference>
<proteinExistence type="inferred from homology"/>
<evidence type="ECO:0000256" key="4">
    <source>
        <dbReference type="ARBA" id="ARBA00022694"/>
    </source>
</evidence>
<dbReference type="GO" id="GO:0032267">
    <property type="term" value="F:tRNA(Ile)-lysidine synthase activity"/>
    <property type="evidence" value="ECO:0007669"/>
    <property type="project" value="UniProtKB-EC"/>
</dbReference>
<comment type="domain">
    <text evidence="8">The N-terminal region contains the highly conserved SGGXDS motif, predicted to be a P-loop motif involved in ATP binding.</text>
</comment>
<dbReference type="Gene3D" id="3.40.50.620">
    <property type="entry name" value="HUPs"/>
    <property type="match status" value="1"/>
</dbReference>
<dbReference type="RefSeq" id="WP_011458943.1">
    <property type="nucleotide sequence ID" value="NZ_LK996017.1"/>
</dbReference>
<dbReference type="EMBL" id="LK996017">
    <property type="protein sequence ID" value="CDX00182.1"/>
    <property type="molecule type" value="Genomic_DNA"/>
</dbReference>
<dbReference type="PANTHER" id="PTHR43033">
    <property type="entry name" value="TRNA(ILE)-LYSIDINE SYNTHASE-RELATED"/>
    <property type="match status" value="1"/>
</dbReference>
<dbReference type="OrthoDB" id="9807403at2"/>
<dbReference type="Pfam" id="PF11734">
    <property type="entry name" value="TilS_C"/>
    <property type="match status" value="1"/>
</dbReference>
<evidence type="ECO:0000256" key="8">
    <source>
        <dbReference type="HAMAP-Rule" id="MF_01161"/>
    </source>
</evidence>
<comment type="similarity">
    <text evidence="8">Belongs to the tRNA(Ile)-lysidine synthase family.</text>
</comment>
<keyword evidence="5 8" id="KW-0547">Nucleotide-binding</keyword>
<feature type="binding site" evidence="8">
    <location>
        <begin position="25"/>
        <end position="30"/>
    </location>
    <ligand>
        <name>ATP</name>
        <dbReference type="ChEBI" id="CHEBI:30616"/>
    </ligand>
</feature>
<sequence>MYEKLKQQVLPQLIAPGSRILAAVSGGPDSVALAHILWRYIQDKQEQKITLVITHVHHGVREESDDEEKMVQNMARDWEIPCLIHRFDSKNYAKSVGKSFQTAAREWRYACWQEDMRKENCTLLATAHHLGDQAETVLYRLLRGSGTAGLAGIYPQKGKLIRPLLTVTKEDILEYCRNEKLPYALDHSNEEPVYVRNKIRLQLLPELQREYNPKIIEALGRTAEVLRWDEEYLEEEVQSAWKRWAILDTEQRVGLRRTIFELPKAILSRLIRRAATLVSGEPRGIAFQYVEQVMASQGQVGWSQDLPGLNIGIDYQGVWFQRADWGQSINESPDILLPSLPVGAHWGEWLPWRDEAGVNWLVGLFCLEKEAEDNDYPGQCVDKVFFDGPGLIRNSEKLQWRYRQEGDCLWLAGLGHKSLKKIFQDAKVPAKHRPVIPLLAMGNEILWIPGVKRGDRYPLEQGKGAVGVLIKC</sequence>
<dbReference type="InterPro" id="IPR012094">
    <property type="entry name" value="tRNA_Ile_lys_synt"/>
</dbReference>
<dbReference type="GO" id="GO:0006400">
    <property type="term" value="P:tRNA modification"/>
    <property type="evidence" value="ECO:0007669"/>
    <property type="project" value="UniProtKB-UniRule"/>
</dbReference>
<protein>
    <recommendedName>
        <fullName evidence="8">tRNA(Ile)-lysidine synthase</fullName>
        <ecNumber evidence="8">6.3.4.19</ecNumber>
    </recommendedName>
    <alternativeName>
        <fullName evidence="8">tRNA(Ile)-2-lysyl-cytidine synthase</fullName>
    </alternativeName>
    <alternativeName>
        <fullName evidence="8">tRNA(Ile)-lysidine synthetase</fullName>
    </alternativeName>
</protein>
<dbReference type="NCBIfam" id="TIGR02432">
    <property type="entry name" value="lysidine_TilS_N"/>
    <property type="match status" value="1"/>
</dbReference>
<evidence type="ECO:0000313" key="10">
    <source>
        <dbReference type="EMBL" id="CDX00182.1"/>
    </source>
</evidence>
<dbReference type="InterPro" id="IPR012796">
    <property type="entry name" value="Lysidine-tRNA-synth_C"/>
</dbReference>
<dbReference type="InterPro" id="IPR012795">
    <property type="entry name" value="tRNA_Ile_lys_synt_N"/>
</dbReference>
<reference evidence="10" key="1">
    <citation type="submission" date="2014-07" db="EMBL/GenBank/DDBJ databases">
        <authorList>
            <person name="Hornung V.Bastian."/>
        </authorList>
    </citation>
    <scope>NUCLEOTIDE SEQUENCE</scope>
    <source>
        <strain evidence="10">PCE-S</strain>
    </source>
</reference>
<dbReference type="GO" id="GO:0005737">
    <property type="term" value="C:cytoplasm"/>
    <property type="evidence" value="ECO:0007669"/>
    <property type="project" value="UniProtKB-SubCell"/>
</dbReference>
<dbReference type="SMART" id="SM00977">
    <property type="entry name" value="TilS_C"/>
    <property type="match status" value="1"/>
</dbReference>
<accession>A0A098AVQ1</accession>
<dbReference type="GO" id="GO:0005524">
    <property type="term" value="F:ATP binding"/>
    <property type="evidence" value="ECO:0007669"/>
    <property type="project" value="UniProtKB-UniRule"/>
</dbReference>
<evidence type="ECO:0000256" key="5">
    <source>
        <dbReference type="ARBA" id="ARBA00022741"/>
    </source>
</evidence>
<dbReference type="AlphaFoldDB" id="A0A098AVQ1"/>
<dbReference type="NCBIfam" id="TIGR02433">
    <property type="entry name" value="lysidine_TilS_C"/>
    <property type="match status" value="1"/>
</dbReference>
<evidence type="ECO:0000256" key="6">
    <source>
        <dbReference type="ARBA" id="ARBA00022840"/>
    </source>
</evidence>
<evidence type="ECO:0000256" key="3">
    <source>
        <dbReference type="ARBA" id="ARBA00022598"/>
    </source>
</evidence>
<evidence type="ECO:0000313" key="11">
    <source>
        <dbReference type="EMBL" id="KTE93363.1"/>
    </source>
</evidence>
<dbReference type="Pfam" id="PF01171">
    <property type="entry name" value="ATP_bind_3"/>
    <property type="match status" value="1"/>
</dbReference>
<name>A0A098AVQ1_DESHA</name>
<feature type="domain" description="Lysidine-tRNA(Ile) synthetase C-terminal" evidence="9">
    <location>
        <begin position="398"/>
        <end position="470"/>
    </location>
</feature>
<dbReference type="InterPro" id="IPR014729">
    <property type="entry name" value="Rossmann-like_a/b/a_fold"/>
</dbReference>
<keyword evidence="4 8" id="KW-0819">tRNA processing</keyword>
<dbReference type="SUPFAM" id="SSF52402">
    <property type="entry name" value="Adenine nucleotide alpha hydrolases-like"/>
    <property type="match status" value="1"/>
</dbReference>
<keyword evidence="3 8" id="KW-0436">Ligase</keyword>
<dbReference type="InterPro" id="IPR011063">
    <property type="entry name" value="TilS/TtcA_N"/>
</dbReference>
<evidence type="ECO:0000256" key="1">
    <source>
        <dbReference type="ARBA" id="ARBA00004496"/>
    </source>
</evidence>
<dbReference type="CDD" id="cd01992">
    <property type="entry name" value="TilS_N"/>
    <property type="match status" value="1"/>
</dbReference>
<comment type="subcellular location">
    <subcellularLocation>
        <location evidence="1 8">Cytoplasm</location>
    </subcellularLocation>
</comment>
<gene>
    <name evidence="8" type="primary">tilS</name>
    <name evidence="11" type="ORF">AT727_15235</name>
    <name evidence="10" type="ORF">DPCES_0295</name>
</gene>
<evidence type="ECO:0000256" key="2">
    <source>
        <dbReference type="ARBA" id="ARBA00022490"/>
    </source>
</evidence>